<keyword evidence="2" id="KW-1185">Reference proteome</keyword>
<dbReference type="AlphaFoldDB" id="A0A1R3GZK0"/>
<accession>A0A1R3GZK0</accession>
<comment type="caution">
    <text evidence="1">The sequence shown here is derived from an EMBL/GenBank/DDBJ whole genome shotgun (WGS) entry which is preliminary data.</text>
</comment>
<evidence type="ECO:0000313" key="2">
    <source>
        <dbReference type="Proteomes" id="UP000187203"/>
    </source>
</evidence>
<name>A0A1R3GZK0_9ROSI</name>
<evidence type="ECO:0000313" key="1">
    <source>
        <dbReference type="EMBL" id="OMO63545.1"/>
    </source>
</evidence>
<gene>
    <name evidence="1" type="ORF">COLO4_32325</name>
</gene>
<dbReference type="EMBL" id="AWUE01021101">
    <property type="protein sequence ID" value="OMO63545.1"/>
    <property type="molecule type" value="Genomic_DNA"/>
</dbReference>
<sequence length="54" mass="6268">MAFYYVRKLLFYPKKTHDEIPNISLNLEISENDNTLSPAWEINAMIESCSASMK</sequence>
<proteinExistence type="predicted"/>
<reference evidence="2" key="1">
    <citation type="submission" date="2013-09" db="EMBL/GenBank/DDBJ databases">
        <title>Corchorus olitorius genome sequencing.</title>
        <authorList>
            <person name="Alam M."/>
            <person name="Haque M.S."/>
            <person name="Islam M.S."/>
            <person name="Emdad E.M."/>
            <person name="Islam M.M."/>
            <person name="Ahmed B."/>
            <person name="Halim A."/>
            <person name="Hossen Q.M.M."/>
            <person name="Hossain M.Z."/>
            <person name="Ahmed R."/>
            <person name="Khan M.M."/>
            <person name="Islam R."/>
            <person name="Rashid M.M."/>
            <person name="Khan S.A."/>
            <person name="Rahman M.S."/>
            <person name="Alam M."/>
            <person name="Yahiya A.S."/>
            <person name="Khan M.S."/>
            <person name="Azam M.S."/>
            <person name="Haque T."/>
            <person name="Lashkar M.Z.H."/>
            <person name="Akhand A.I."/>
            <person name="Morshed G."/>
            <person name="Roy S."/>
            <person name="Uddin K.S."/>
            <person name="Rabeya T."/>
            <person name="Hossain A.S."/>
            <person name="Chowdhury A."/>
            <person name="Snigdha A.R."/>
            <person name="Mortoza M.S."/>
            <person name="Matin S.A."/>
            <person name="Hoque S.M.E."/>
            <person name="Islam M.K."/>
            <person name="Roy D.K."/>
            <person name="Haider R."/>
            <person name="Moosa M.M."/>
            <person name="Elias S.M."/>
            <person name="Hasan A.M."/>
            <person name="Jahan S."/>
            <person name="Shafiuddin M."/>
            <person name="Mahmood N."/>
            <person name="Shommy N.S."/>
        </authorList>
    </citation>
    <scope>NUCLEOTIDE SEQUENCE [LARGE SCALE GENOMIC DNA]</scope>
    <source>
        <strain evidence="2">cv. O-4</strain>
    </source>
</reference>
<dbReference type="Proteomes" id="UP000187203">
    <property type="component" value="Unassembled WGS sequence"/>
</dbReference>
<protein>
    <submittedName>
        <fullName evidence="1">Uncharacterized protein</fullName>
    </submittedName>
</protein>
<organism evidence="1 2">
    <name type="scientific">Corchorus olitorius</name>
    <dbReference type="NCBI Taxonomy" id="93759"/>
    <lineage>
        <taxon>Eukaryota</taxon>
        <taxon>Viridiplantae</taxon>
        <taxon>Streptophyta</taxon>
        <taxon>Embryophyta</taxon>
        <taxon>Tracheophyta</taxon>
        <taxon>Spermatophyta</taxon>
        <taxon>Magnoliopsida</taxon>
        <taxon>eudicotyledons</taxon>
        <taxon>Gunneridae</taxon>
        <taxon>Pentapetalae</taxon>
        <taxon>rosids</taxon>
        <taxon>malvids</taxon>
        <taxon>Malvales</taxon>
        <taxon>Malvaceae</taxon>
        <taxon>Grewioideae</taxon>
        <taxon>Apeibeae</taxon>
        <taxon>Corchorus</taxon>
    </lineage>
</organism>